<dbReference type="PANTHER" id="PTHR11995">
    <property type="entry name" value="NADH DEHYDROGENASE"/>
    <property type="match status" value="1"/>
</dbReference>
<evidence type="ECO:0000256" key="1">
    <source>
        <dbReference type="ARBA" id="ARBA00009173"/>
    </source>
</evidence>
<keyword evidence="3" id="KW-1003">Cell membrane</keyword>
<keyword evidence="2 3" id="KW-0874">Quinone</keyword>
<evidence type="ECO:0000313" key="7">
    <source>
        <dbReference type="Proteomes" id="UP000245523"/>
    </source>
</evidence>
<feature type="binding site" evidence="3">
    <location>
        <position position="38"/>
    </location>
    <ligand>
        <name>[4Fe-4S] cluster</name>
        <dbReference type="ChEBI" id="CHEBI:49883"/>
    </ligand>
</feature>
<keyword evidence="3 4" id="KW-0411">Iron-sulfur</keyword>
<dbReference type="NCBIfam" id="TIGR01957">
    <property type="entry name" value="nuoB_fam"/>
    <property type="match status" value="1"/>
</dbReference>
<dbReference type="PANTHER" id="PTHR11995:SF14">
    <property type="entry name" value="NADH DEHYDROGENASE [UBIQUINONE] IRON-SULFUR PROTEIN 7, MITOCHONDRIAL"/>
    <property type="match status" value="1"/>
</dbReference>
<keyword evidence="3 4" id="KW-0479">Metal-binding</keyword>
<feature type="domain" description="NADH:ubiquinone oxidoreductase-like 20kDa subunit" evidence="5">
    <location>
        <begin position="37"/>
        <end position="144"/>
    </location>
</feature>
<comment type="similarity">
    <text evidence="1 3 4">Belongs to the complex I 20 kDa subunit family.</text>
</comment>
<keyword evidence="3" id="KW-0472">Membrane</keyword>
<comment type="subcellular location">
    <subcellularLocation>
        <location evidence="3">Cell membrane</location>
        <topology evidence="3">Peripheral membrane protein</topology>
        <orientation evidence="3">Cytoplasmic side</orientation>
    </subcellularLocation>
</comment>
<keyword evidence="3" id="KW-0830">Ubiquinone</keyword>
<comment type="caution">
    <text evidence="6">The sequence shown here is derived from an EMBL/GenBank/DDBJ whole genome shotgun (WGS) entry which is preliminary data.</text>
</comment>
<evidence type="ECO:0000259" key="5">
    <source>
        <dbReference type="Pfam" id="PF01058"/>
    </source>
</evidence>
<protein>
    <recommendedName>
        <fullName evidence="3">NADH-quinone oxidoreductase subunit B</fullName>
        <ecNumber evidence="3">7.1.1.-</ecNumber>
    </recommendedName>
    <alternativeName>
        <fullName evidence="3">NADH dehydrogenase I subunit B</fullName>
    </alternativeName>
    <alternativeName>
        <fullName evidence="3">NDH-1 subunit B</fullName>
    </alternativeName>
</protein>
<keyword evidence="3 4" id="KW-0520">NAD</keyword>
<dbReference type="Gene3D" id="3.40.50.12280">
    <property type="match status" value="1"/>
</dbReference>
<comment type="catalytic activity">
    <reaction evidence="3">
        <text>a quinone + NADH + 5 H(+)(in) = a quinol + NAD(+) + 4 H(+)(out)</text>
        <dbReference type="Rhea" id="RHEA:57888"/>
        <dbReference type="ChEBI" id="CHEBI:15378"/>
        <dbReference type="ChEBI" id="CHEBI:24646"/>
        <dbReference type="ChEBI" id="CHEBI:57540"/>
        <dbReference type="ChEBI" id="CHEBI:57945"/>
        <dbReference type="ChEBI" id="CHEBI:132124"/>
    </reaction>
</comment>
<feature type="binding site" evidence="3">
    <location>
        <position position="103"/>
    </location>
    <ligand>
        <name>[4Fe-4S] cluster</name>
        <dbReference type="ChEBI" id="CHEBI:49883"/>
    </ligand>
</feature>
<evidence type="ECO:0000256" key="3">
    <source>
        <dbReference type="HAMAP-Rule" id="MF_01356"/>
    </source>
</evidence>
<sequence>MAAVEAQEANFFTTKLDFIVNWGRKNSLWPFPYGTACCAIEFMSTETSPYDLSRIGSEYVRFTPRQSDVLAVSGTITYKQAPILKRIYEQMSEPKWVIAMGACATSGGVYDCYCTVPGMDHIIPVDVYIGGCPSRPEAFFDAMFEIQKKVSDESYMKQRKERVREQWEAIQAKTAQAKAELAEYSHEKAREIKEKAEKLKTSAIRKAEFWKENP</sequence>
<dbReference type="EC" id="7.1.1.-" evidence="3"/>
<organism evidence="6 7">
    <name type="scientific">Hallerella porci</name>
    <dbReference type="NCBI Taxonomy" id="1945871"/>
    <lineage>
        <taxon>Bacteria</taxon>
        <taxon>Pseudomonadati</taxon>
        <taxon>Fibrobacterota</taxon>
        <taxon>Fibrobacteria</taxon>
        <taxon>Fibrobacterales</taxon>
        <taxon>Fibrobacteraceae</taxon>
        <taxon>Hallerella</taxon>
    </lineage>
</organism>
<keyword evidence="7" id="KW-1185">Reference proteome</keyword>
<feature type="binding site" evidence="3">
    <location>
        <position position="132"/>
    </location>
    <ligand>
        <name>[4Fe-4S] cluster</name>
        <dbReference type="ChEBI" id="CHEBI:49883"/>
    </ligand>
</feature>
<gene>
    <name evidence="3" type="primary">nuoB</name>
    <name evidence="6" type="ORF">B0H50_10475</name>
</gene>
<dbReference type="EMBL" id="QGHD01000004">
    <property type="protein sequence ID" value="PWL03651.1"/>
    <property type="molecule type" value="Genomic_DNA"/>
</dbReference>
<proteinExistence type="inferred from homology"/>
<feature type="binding site" evidence="3">
    <location>
        <position position="37"/>
    </location>
    <ligand>
        <name>[4Fe-4S] cluster</name>
        <dbReference type="ChEBI" id="CHEBI:49883"/>
    </ligand>
</feature>
<dbReference type="SUPFAM" id="SSF56770">
    <property type="entry name" value="HydA/Nqo6-like"/>
    <property type="match status" value="1"/>
</dbReference>
<evidence type="ECO:0000256" key="4">
    <source>
        <dbReference type="RuleBase" id="RU004464"/>
    </source>
</evidence>
<dbReference type="Proteomes" id="UP000245523">
    <property type="component" value="Unassembled WGS sequence"/>
</dbReference>
<dbReference type="HAMAP" id="MF_01356">
    <property type="entry name" value="NDH1_NuoB"/>
    <property type="match status" value="1"/>
</dbReference>
<evidence type="ECO:0000313" key="6">
    <source>
        <dbReference type="EMBL" id="PWL03651.1"/>
    </source>
</evidence>
<keyword evidence="3 4" id="KW-0408">Iron</keyword>
<keyword evidence="3" id="KW-1278">Translocase</keyword>
<accession>A0ABX5LRI5</accession>
<evidence type="ECO:0000256" key="2">
    <source>
        <dbReference type="ARBA" id="ARBA00022719"/>
    </source>
</evidence>
<name>A0ABX5LRI5_9BACT</name>
<comment type="cofactor">
    <cofactor evidence="3">
        <name>[4Fe-4S] cluster</name>
        <dbReference type="ChEBI" id="CHEBI:49883"/>
    </cofactor>
    <text evidence="3">Binds 1 [4Fe-4S] cluster.</text>
</comment>
<dbReference type="InterPro" id="IPR006138">
    <property type="entry name" value="NADH_UQ_OxRdtase_20Kd_su"/>
</dbReference>
<comment type="subunit">
    <text evidence="3">NDH-1 is composed of 14 different subunits. Subunits NuoB, C, D, E, F, and G constitute the peripheral sector of the complex.</text>
</comment>
<reference evidence="6 7" key="1">
    <citation type="submission" date="2018-05" db="EMBL/GenBank/DDBJ databases">
        <title>Animal gut microbial communities from fecal samples from Wisconsin, USA.</title>
        <authorList>
            <person name="Neumann A."/>
        </authorList>
    </citation>
    <scope>NUCLEOTIDE SEQUENCE [LARGE SCALE GENOMIC DNA]</scope>
    <source>
        <strain evidence="6 7">UWS4</strain>
    </source>
</reference>
<dbReference type="InterPro" id="IPR006137">
    <property type="entry name" value="NADH_UbQ_OxRdtase-like_20kDa"/>
</dbReference>
<keyword evidence="3 4" id="KW-0004">4Fe-4S</keyword>
<dbReference type="RefSeq" id="WP_106197858.1">
    <property type="nucleotide sequence ID" value="NZ_JAXEIU010000025.1"/>
</dbReference>
<dbReference type="Pfam" id="PF01058">
    <property type="entry name" value="Oxidored_q6"/>
    <property type="match status" value="1"/>
</dbReference>
<keyword evidence="3" id="KW-0813">Transport</keyword>
<dbReference type="NCBIfam" id="NF005012">
    <property type="entry name" value="PRK06411.1"/>
    <property type="match status" value="1"/>
</dbReference>
<comment type="function">
    <text evidence="3">NDH-1 shuttles electrons from NADH, via FMN and iron-sulfur (Fe-S) centers, to quinones in the respiratory chain. The immediate electron acceptor for the enzyme in this species is believed to be ubiquinone. Couples the redox reaction to proton translocation (for every two electrons transferred, four hydrogen ions are translocated across the cytoplasmic membrane), and thus conserves the redox energy in a proton gradient.</text>
</comment>